<evidence type="ECO:0000313" key="11">
    <source>
        <dbReference type="Proteomes" id="UP000250550"/>
    </source>
</evidence>
<accession>A0A329UU00</accession>
<dbReference type="PRINTS" id="PR01021">
    <property type="entry name" value="OMPADOMAIN"/>
</dbReference>
<gene>
    <name evidence="8" type="ORF">C4N21_06885</name>
    <name evidence="10" type="ORF">DWZ04_10470</name>
    <name evidence="9" type="ORF">DWZ25_08445</name>
    <name evidence="7" type="ORF">GKE10_14800</name>
</gene>
<keyword evidence="2 4" id="KW-0472">Membrane</keyword>
<dbReference type="PROSITE" id="PS51123">
    <property type="entry name" value="OMPA_2"/>
    <property type="match status" value="1"/>
</dbReference>
<dbReference type="EMBL" id="PRLF01000007">
    <property type="protein sequence ID" value="RAW65429.1"/>
    <property type="molecule type" value="Genomic_DNA"/>
</dbReference>
<evidence type="ECO:0000256" key="5">
    <source>
        <dbReference type="SAM" id="Coils"/>
    </source>
</evidence>
<dbReference type="RefSeq" id="WP_005920611.1">
    <property type="nucleotide sequence ID" value="NZ_BNEV01000154.1"/>
</dbReference>
<name>A0A329UU00_9FIRM</name>
<dbReference type="EMBL" id="WKQM01000062">
    <property type="protein sequence ID" value="MSC53127.1"/>
    <property type="molecule type" value="Genomic_DNA"/>
</dbReference>
<proteinExistence type="predicted"/>
<evidence type="ECO:0000256" key="4">
    <source>
        <dbReference type="PROSITE-ProRule" id="PRU00473"/>
    </source>
</evidence>
<evidence type="ECO:0000256" key="2">
    <source>
        <dbReference type="ARBA" id="ARBA00023136"/>
    </source>
</evidence>
<evidence type="ECO:0000256" key="3">
    <source>
        <dbReference type="ARBA" id="ARBA00023237"/>
    </source>
</evidence>
<dbReference type="Proteomes" id="UP000260783">
    <property type="component" value="Unassembled WGS sequence"/>
</dbReference>
<dbReference type="InterPro" id="IPR036737">
    <property type="entry name" value="OmpA-like_sf"/>
</dbReference>
<feature type="coiled-coil region" evidence="5">
    <location>
        <begin position="39"/>
        <end position="66"/>
    </location>
</feature>
<dbReference type="Gene3D" id="3.30.1330.60">
    <property type="entry name" value="OmpA-like domain"/>
    <property type="match status" value="1"/>
</dbReference>
<reference evidence="8 11" key="1">
    <citation type="submission" date="2018-02" db="EMBL/GenBank/DDBJ databases">
        <title>Complete genome sequencing of Faecalibacterium prausnitzii strains isolated from the human gut.</title>
        <authorList>
            <person name="Fitzgerald B.C."/>
            <person name="Shkoporov A.N."/>
            <person name="Ross P.R."/>
            <person name="Hill C."/>
        </authorList>
    </citation>
    <scope>NUCLEOTIDE SEQUENCE [LARGE SCALE GENOMIC DNA]</scope>
    <source>
        <strain evidence="8 11">APC924/119</strain>
    </source>
</reference>
<evidence type="ECO:0000313" key="13">
    <source>
        <dbReference type="Proteomes" id="UP000260783"/>
    </source>
</evidence>
<evidence type="ECO:0000313" key="8">
    <source>
        <dbReference type="EMBL" id="RAW65429.1"/>
    </source>
</evidence>
<reference evidence="7 14" key="3">
    <citation type="journal article" date="2019" name="Nat. Med.">
        <title>A library of human gut bacterial isolates paired with longitudinal multiomics data enables mechanistic microbiome research.</title>
        <authorList>
            <person name="Poyet M."/>
            <person name="Groussin M."/>
            <person name="Gibbons S.M."/>
            <person name="Avila-Pacheco J."/>
            <person name="Jiang X."/>
            <person name="Kearney S.M."/>
            <person name="Perrotta A.R."/>
            <person name="Berdy B."/>
            <person name="Zhao S."/>
            <person name="Lieberman T.D."/>
            <person name="Swanson P.K."/>
            <person name="Smith M."/>
            <person name="Roesemann S."/>
            <person name="Alexander J.E."/>
            <person name="Rich S.A."/>
            <person name="Livny J."/>
            <person name="Vlamakis H."/>
            <person name="Clish C."/>
            <person name="Bullock K."/>
            <person name="Deik A."/>
            <person name="Scott J."/>
            <person name="Pierce K.A."/>
            <person name="Xavier R.J."/>
            <person name="Alm E.J."/>
        </authorList>
    </citation>
    <scope>NUCLEOTIDE SEQUENCE [LARGE SCALE GENOMIC DNA]</scope>
    <source>
        <strain evidence="7 14">BIOML-B1</strain>
    </source>
</reference>
<sequence>MRRYTKRNKNGEKLNFWLSYSDMMAALLLVFILILSCTLLETRATYEAKQAELEEKEQIILNQQSQIDTIVGVRGDLIDALSKEFSGNDLSVKVDAQSGAITFDSTLLFGYNDDKLQDSGKTFLAEFLPKYFSVLLGKDFSPYVAEIIIEGHTDTDGGYMYNLQLSQNRAFAVVSYCLDENNHFLSDSQLEELRVLLTANGRSWSAPIYAADGTVDMQASRRVEIKFRLKDEEMINQIAEMLEETK</sequence>
<evidence type="ECO:0000313" key="7">
    <source>
        <dbReference type="EMBL" id="MSC53127.1"/>
    </source>
</evidence>
<feature type="domain" description="OmpA-like" evidence="6">
    <location>
        <begin position="96"/>
        <end position="231"/>
    </location>
</feature>
<dbReference type="Proteomes" id="UP000260782">
    <property type="component" value="Unassembled WGS sequence"/>
</dbReference>
<dbReference type="SUPFAM" id="SSF103088">
    <property type="entry name" value="OmpA-like"/>
    <property type="match status" value="1"/>
</dbReference>
<evidence type="ECO:0000259" key="6">
    <source>
        <dbReference type="PROSITE" id="PS51123"/>
    </source>
</evidence>
<keyword evidence="5" id="KW-0175">Coiled coil</keyword>
<keyword evidence="3" id="KW-0998">Cell outer membrane</keyword>
<dbReference type="AlphaFoldDB" id="A0A329UU00"/>
<dbReference type="PANTHER" id="PTHR30329">
    <property type="entry name" value="STATOR ELEMENT OF FLAGELLAR MOTOR COMPLEX"/>
    <property type="match status" value="1"/>
</dbReference>
<comment type="caution">
    <text evidence="8">The sequence shown here is derived from an EMBL/GenBank/DDBJ whole genome shotgun (WGS) entry which is preliminary data.</text>
</comment>
<dbReference type="CDD" id="cd07185">
    <property type="entry name" value="OmpA_C-like"/>
    <property type="match status" value="1"/>
</dbReference>
<evidence type="ECO:0000313" key="12">
    <source>
        <dbReference type="Proteomes" id="UP000260782"/>
    </source>
</evidence>
<comment type="subcellular location">
    <subcellularLocation>
        <location evidence="1">Cell outer membrane</location>
    </subcellularLocation>
</comment>
<dbReference type="InterPro" id="IPR050330">
    <property type="entry name" value="Bact_OuterMem_StrucFunc"/>
</dbReference>
<protein>
    <submittedName>
        <fullName evidence="7">OmpA family protein</fullName>
    </submittedName>
</protein>
<dbReference type="EMBL" id="QVES01000008">
    <property type="protein sequence ID" value="RGB85524.1"/>
    <property type="molecule type" value="Genomic_DNA"/>
</dbReference>
<dbReference type="Proteomes" id="UP000250550">
    <property type="component" value="Unassembled WGS sequence"/>
</dbReference>
<evidence type="ECO:0000313" key="14">
    <source>
        <dbReference type="Proteomes" id="UP000462091"/>
    </source>
</evidence>
<reference evidence="12 13" key="2">
    <citation type="submission" date="2018-08" db="EMBL/GenBank/DDBJ databases">
        <title>A genome reference for cultivated species of the human gut microbiota.</title>
        <authorList>
            <person name="Zou Y."/>
            <person name="Xue W."/>
            <person name="Luo G."/>
        </authorList>
    </citation>
    <scope>NUCLEOTIDE SEQUENCE [LARGE SCALE GENOMIC DNA]</scope>
    <source>
        <strain evidence="10 13">AF29-11BH</strain>
        <strain evidence="9 12">AF31-14AC</strain>
    </source>
</reference>
<dbReference type="Pfam" id="PF00691">
    <property type="entry name" value="OmpA"/>
    <property type="match status" value="1"/>
</dbReference>
<dbReference type="EMBL" id="QVEW01000011">
    <property type="protein sequence ID" value="RGB96093.1"/>
    <property type="molecule type" value="Genomic_DNA"/>
</dbReference>
<organism evidence="8 11">
    <name type="scientific">Faecalibacterium prausnitzii</name>
    <dbReference type="NCBI Taxonomy" id="853"/>
    <lineage>
        <taxon>Bacteria</taxon>
        <taxon>Bacillati</taxon>
        <taxon>Bacillota</taxon>
        <taxon>Clostridia</taxon>
        <taxon>Eubacteriales</taxon>
        <taxon>Oscillospiraceae</taxon>
        <taxon>Faecalibacterium</taxon>
    </lineage>
</organism>
<dbReference type="PANTHER" id="PTHR30329:SF21">
    <property type="entry name" value="LIPOPROTEIN YIAD-RELATED"/>
    <property type="match status" value="1"/>
</dbReference>
<dbReference type="GeneID" id="75067027"/>
<dbReference type="GO" id="GO:0009279">
    <property type="term" value="C:cell outer membrane"/>
    <property type="evidence" value="ECO:0007669"/>
    <property type="project" value="UniProtKB-SubCell"/>
</dbReference>
<evidence type="ECO:0000313" key="9">
    <source>
        <dbReference type="EMBL" id="RGB85524.1"/>
    </source>
</evidence>
<dbReference type="InterPro" id="IPR006664">
    <property type="entry name" value="OMP_bac"/>
</dbReference>
<evidence type="ECO:0000256" key="1">
    <source>
        <dbReference type="ARBA" id="ARBA00004442"/>
    </source>
</evidence>
<evidence type="ECO:0000313" key="10">
    <source>
        <dbReference type="EMBL" id="RGB96093.1"/>
    </source>
</evidence>
<dbReference type="InterPro" id="IPR006665">
    <property type="entry name" value="OmpA-like"/>
</dbReference>
<dbReference type="Proteomes" id="UP000462091">
    <property type="component" value="Unassembled WGS sequence"/>
</dbReference>